<protein>
    <recommendedName>
        <fullName evidence="3">Carbohydrate kinase PfkB domain-containing protein</fullName>
    </recommendedName>
</protein>
<comment type="caution">
    <text evidence="4">The sequence shown here is derived from an EMBL/GenBank/DDBJ whole genome shotgun (WGS) entry which is preliminary data.</text>
</comment>
<keyword evidence="5" id="KW-1185">Reference proteome</keyword>
<evidence type="ECO:0000259" key="3">
    <source>
        <dbReference type="Pfam" id="PF00294"/>
    </source>
</evidence>
<dbReference type="STRING" id="1963862.B4O97_09710"/>
<organism evidence="4 5">
    <name type="scientific">Marispirochaeta aestuarii</name>
    <dbReference type="NCBI Taxonomy" id="1963862"/>
    <lineage>
        <taxon>Bacteria</taxon>
        <taxon>Pseudomonadati</taxon>
        <taxon>Spirochaetota</taxon>
        <taxon>Spirochaetia</taxon>
        <taxon>Spirochaetales</taxon>
        <taxon>Spirochaetaceae</taxon>
        <taxon>Marispirochaeta</taxon>
    </lineage>
</organism>
<evidence type="ECO:0000313" key="4">
    <source>
        <dbReference type="EMBL" id="ORC35436.1"/>
    </source>
</evidence>
<dbReference type="GO" id="GO:0016301">
    <property type="term" value="F:kinase activity"/>
    <property type="evidence" value="ECO:0007669"/>
    <property type="project" value="UniProtKB-KW"/>
</dbReference>
<evidence type="ECO:0000256" key="1">
    <source>
        <dbReference type="ARBA" id="ARBA00022679"/>
    </source>
</evidence>
<evidence type="ECO:0000313" key="5">
    <source>
        <dbReference type="Proteomes" id="UP000192343"/>
    </source>
</evidence>
<dbReference type="InterPro" id="IPR002173">
    <property type="entry name" value="Carboh/pur_kinase_PfkB_CS"/>
</dbReference>
<dbReference type="Gene3D" id="3.40.1190.20">
    <property type="match status" value="1"/>
</dbReference>
<dbReference type="PANTHER" id="PTHR42774">
    <property type="entry name" value="PHOSPHOTRANSFERASE SYSTEM TRANSPORT PROTEIN"/>
    <property type="match status" value="1"/>
</dbReference>
<dbReference type="InterPro" id="IPR011611">
    <property type="entry name" value="PfkB_dom"/>
</dbReference>
<dbReference type="InterPro" id="IPR052562">
    <property type="entry name" value="Ketohexokinase-related"/>
</dbReference>
<dbReference type="PROSITE" id="PS00584">
    <property type="entry name" value="PFKB_KINASES_2"/>
    <property type="match status" value="1"/>
</dbReference>
<sequence>MRFFLKILCIGHSSVDLILRVDGFPREDTKSRATARSLSGGGPAANAAALLGYWDVSVAMAGPVGRDPFGSLLIEEFKAYRVDTGGVLPCEGYPTPVSAILVNDTSGSRSIINHRSTEDVYRLPENLLLCEPEVLLFDGHSLAAAREALERWPEAVSILDAGSLRGATWELVERVDYPVASAAFASAMLGEELAGPEQVFRALELLQRRNGNCAVITLGEKGGVWALGDRRGGYDAFTVTTVDTTAAGDIFHGAFAYGLLNSWDLDRILRFAACAAGISVSKPGGRDSFPSLEEVLSKL</sequence>
<evidence type="ECO:0000256" key="2">
    <source>
        <dbReference type="ARBA" id="ARBA00022777"/>
    </source>
</evidence>
<feature type="domain" description="Carbohydrate kinase PfkB" evidence="3">
    <location>
        <begin position="6"/>
        <end position="290"/>
    </location>
</feature>
<dbReference type="Proteomes" id="UP000192343">
    <property type="component" value="Unassembled WGS sequence"/>
</dbReference>
<dbReference type="SUPFAM" id="SSF53613">
    <property type="entry name" value="Ribokinase-like"/>
    <property type="match status" value="1"/>
</dbReference>
<dbReference type="AlphaFoldDB" id="A0A1Y1RYF3"/>
<dbReference type="InterPro" id="IPR029056">
    <property type="entry name" value="Ribokinase-like"/>
</dbReference>
<accession>A0A1Y1RYF3</accession>
<dbReference type="EMBL" id="MWQY01000009">
    <property type="protein sequence ID" value="ORC35436.1"/>
    <property type="molecule type" value="Genomic_DNA"/>
</dbReference>
<name>A0A1Y1RYF3_9SPIO</name>
<reference evidence="4 5" key="1">
    <citation type="submission" date="2017-03" db="EMBL/GenBank/DDBJ databases">
        <title>Draft Genome sequence of Marispirochaeta sp. strain JC444.</title>
        <authorList>
            <person name="Shivani Y."/>
            <person name="Subhash Y."/>
            <person name="Sasikala C."/>
            <person name="Ramana C."/>
        </authorList>
    </citation>
    <scope>NUCLEOTIDE SEQUENCE [LARGE SCALE GENOMIC DNA]</scope>
    <source>
        <strain evidence="4 5">JC444</strain>
    </source>
</reference>
<keyword evidence="1" id="KW-0808">Transferase</keyword>
<keyword evidence="2" id="KW-0418">Kinase</keyword>
<dbReference type="PANTHER" id="PTHR42774:SF3">
    <property type="entry name" value="KETOHEXOKINASE"/>
    <property type="match status" value="1"/>
</dbReference>
<gene>
    <name evidence="4" type="ORF">B4O97_09710</name>
</gene>
<dbReference type="Pfam" id="PF00294">
    <property type="entry name" value="PfkB"/>
    <property type="match status" value="1"/>
</dbReference>
<proteinExistence type="predicted"/>